<protein>
    <submittedName>
        <fullName evidence="1">Disease resistance-like protein DSC1</fullName>
    </submittedName>
</protein>
<name>A0A834WDC2_9FABA</name>
<evidence type="ECO:0000313" key="1">
    <source>
        <dbReference type="EMBL" id="KAF7812959.1"/>
    </source>
</evidence>
<reference evidence="1" key="1">
    <citation type="submission" date="2020-09" db="EMBL/GenBank/DDBJ databases">
        <title>Genome-Enabled Discovery of Anthraquinone Biosynthesis in Senna tora.</title>
        <authorList>
            <person name="Kang S.-H."/>
            <person name="Pandey R.P."/>
            <person name="Lee C.-M."/>
            <person name="Sim J.-S."/>
            <person name="Jeong J.-T."/>
            <person name="Choi B.-S."/>
            <person name="Jung M."/>
            <person name="Ginzburg D."/>
            <person name="Zhao K."/>
            <person name="Won S.Y."/>
            <person name="Oh T.-J."/>
            <person name="Yu Y."/>
            <person name="Kim N.-H."/>
            <person name="Lee O.R."/>
            <person name="Lee T.-H."/>
            <person name="Bashyal P."/>
            <person name="Kim T.-S."/>
            <person name="Lee W.-H."/>
            <person name="Kawkins C."/>
            <person name="Kim C.-K."/>
            <person name="Kim J.S."/>
            <person name="Ahn B.O."/>
            <person name="Rhee S.Y."/>
            <person name="Sohng J.K."/>
        </authorList>
    </citation>
    <scope>NUCLEOTIDE SEQUENCE</scope>
    <source>
        <tissue evidence="1">Leaf</tissue>
    </source>
</reference>
<sequence length="265" mass="30055">MCLNSCKIKSLPELPLSIKFLHADCPSLQSVLPFTNSMFQVPENNREMVRLDYAFHGWTDLDEQSLSNLMVFVHLSMVRAIYCNADHEHNASYVGGTVPKWFTYKETSGVPFTIGLDPTCGQLLGFLVCAILPKLEGGCRICFFFIFEEHEDGCSYAYSNKVLNTWSSRQAVQGAECGVYPIYASQFDSIIGEILESSQWDLVASANSASVNKPNTYYHDDIDDDKPDREIEIQPNFKIKLNQINNRPPLDKQNERKGLQELLFM</sequence>
<dbReference type="EMBL" id="JAAIUW010000010">
    <property type="protein sequence ID" value="KAF7812959.1"/>
    <property type="molecule type" value="Genomic_DNA"/>
</dbReference>
<dbReference type="AlphaFoldDB" id="A0A834WDC2"/>
<evidence type="ECO:0000313" key="2">
    <source>
        <dbReference type="Proteomes" id="UP000634136"/>
    </source>
</evidence>
<keyword evidence="2" id="KW-1185">Reference proteome</keyword>
<comment type="caution">
    <text evidence="1">The sequence shown here is derived from an EMBL/GenBank/DDBJ whole genome shotgun (WGS) entry which is preliminary data.</text>
</comment>
<gene>
    <name evidence="1" type="ORF">G2W53_033935</name>
</gene>
<dbReference type="Proteomes" id="UP000634136">
    <property type="component" value="Unassembled WGS sequence"/>
</dbReference>
<accession>A0A834WDC2</accession>
<organism evidence="1 2">
    <name type="scientific">Senna tora</name>
    <dbReference type="NCBI Taxonomy" id="362788"/>
    <lineage>
        <taxon>Eukaryota</taxon>
        <taxon>Viridiplantae</taxon>
        <taxon>Streptophyta</taxon>
        <taxon>Embryophyta</taxon>
        <taxon>Tracheophyta</taxon>
        <taxon>Spermatophyta</taxon>
        <taxon>Magnoliopsida</taxon>
        <taxon>eudicotyledons</taxon>
        <taxon>Gunneridae</taxon>
        <taxon>Pentapetalae</taxon>
        <taxon>rosids</taxon>
        <taxon>fabids</taxon>
        <taxon>Fabales</taxon>
        <taxon>Fabaceae</taxon>
        <taxon>Caesalpinioideae</taxon>
        <taxon>Cassia clade</taxon>
        <taxon>Senna</taxon>
    </lineage>
</organism>
<proteinExistence type="predicted"/>